<proteinExistence type="predicted"/>
<gene>
    <name evidence="1" type="ORF">UT28_C0001G0886</name>
</gene>
<reference evidence="1 2" key="1">
    <citation type="journal article" date="2015" name="Nature">
        <title>rRNA introns, odd ribosomes, and small enigmatic genomes across a large radiation of phyla.</title>
        <authorList>
            <person name="Brown C.T."/>
            <person name="Hug L.A."/>
            <person name="Thomas B.C."/>
            <person name="Sharon I."/>
            <person name="Castelle C.J."/>
            <person name="Singh A."/>
            <person name="Wilkins M.J."/>
            <person name="Williams K.H."/>
            <person name="Banfield J.F."/>
        </authorList>
    </citation>
    <scope>NUCLEOTIDE SEQUENCE [LARGE SCALE GENOMIC DNA]</scope>
</reference>
<organism evidence="1 2">
    <name type="scientific">Berkelbacteria bacterium GW2011_GWE1_39_12</name>
    <dbReference type="NCBI Taxonomy" id="1618337"/>
    <lineage>
        <taxon>Bacteria</taxon>
        <taxon>Candidatus Berkelbacteria</taxon>
    </lineage>
</organism>
<protein>
    <submittedName>
        <fullName evidence="1">Uncharacterized protein</fullName>
    </submittedName>
</protein>
<evidence type="ECO:0000313" key="1">
    <source>
        <dbReference type="EMBL" id="AKM82663.1"/>
    </source>
</evidence>
<dbReference type="Proteomes" id="UP000035648">
    <property type="component" value="Chromosome"/>
</dbReference>
<accession>A0A0G4B5F9</accession>
<dbReference type="KEGG" id="bbgw:UT28_C0001G0886"/>
<evidence type="ECO:0000313" key="2">
    <source>
        <dbReference type="Proteomes" id="UP000035648"/>
    </source>
</evidence>
<dbReference type="AlphaFoldDB" id="A0A0G4B5F9"/>
<sequence>MANAITDEQLGHLFRRFEDLVRRLRGGSLRFDRAMEQIQSITTSPKATFLKGAWCGIDFEMYYDSVGCFFLGENPEKKILVGLKYIEKTDEIKFGFHDNYLPTDEEKSCLEKISTYSIIPHAKKVELTEEGRIIFNGEMIEPES</sequence>
<dbReference type="EMBL" id="CP011213">
    <property type="protein sequence ID" value="AKM82663.1"/>
    <property type="molecule type" value="Genomic_DNA"/>
</dbReference>
<name>A0A0G4B5F9_9BACT</name>